<feature type="coiled-coil region" evidence="1">
    <location>
        <begin position="315"/>
        <end position="380"/>
    </location>
</feature>
<dbReference type="GeneID" id="36579875"/>
<dbReference type="AlphaFoldDB" id="A0A2J6TXL6"/>
<name>A0A2J6TXL6_9HELO</name>
<evidence type="ECO:0000313" key="3">
    <source>
        <dbReference type="EMBL" id="PMD67721.1"/>
    </source>
</evidence>
<keyword evidence="1" id="KW-0175">Coiled coil</keyword>
<keyword evidence="4" id="KW-1185">Reference proteome</keyword>
<gene>
    <name evidence="3" type="ORF">K444DRAFT_308868</name>
</gene>
<feature type="region of interest" description="Disordered" evidence="2">
    <location>
        <begin position="527"/>
        <end position="550"/>
    </location>
</feature>
<feature type="region of interest" description="Disordered" evidence="2">
    <location>
        <begin position="398"/>
        <end position="451"/>
    </location>
</feature>
<protein>
    <submittedName>
        <fullName evidence="3">Uncharacterized protein</fullName>
    </submittedName>
</protein>
<evidence type="ECO:0000256" key="1">
    <source>
        <dbReference type="SAM" id="Coils"/>
    </source>
</evidence>
<feature type="compositionally biased region" description="Low complexity" evidence="2">
    <location>
        <begin position="412"/>
        <end position="439"/>
    </location>
</feature>
<accession>A0A2J6TXL6</accession>
<evidence type="ECO:0000256" key="2">
    <source>
        <dbReference type="SAM" id="MobiDB-lite"/>
    </source>
</evidence>
<dbReference type="EMBL" id="KZ613734">
    <property type="protein sequence ID" value="PMD67721.1"/>
    <property type="molecule type" value="Genomic_DNA"/>
</dbReference>
<proteinExistence type="predicted"/>
<dbReference type="CDD" id="cd22249">
    <property type="entry name" value="UDM1_RNF168_RNF169-like"/>
    <property type="match status" value="1"/>
</dbReference>
<sequence length="550" mass="60195">MAPPFLKTCPNTARPAAERWHGNIQYCEFCRSTNDEYDAEAAALLAQSSNASGLEPHGSGIPSASAPLFVPGTLQIPSSSQHPHPASFLPGMSTAPVPPVAVAIQPPGASSAPPQAPPAPMAPQLLPSVFPFAASHVARPNHSSSSTYAAAQAQRAANARVAQAAAQAVAPHAGNRLPGALQGLMNQNVAGSSLMESQTVVLQLVLRKWAFDDMKNWRAEQRTIQLSEEVGGGFRFEINNRVFSTLSDVVSQQLLPHFSLRIGGPTRHRQFIDNANELVFCSIQTVFDLSRCGMYLGPKGVWMIFLVLYQDETLYEDIRLEIAREELENAQKETLYEDLRLEVAREELENAQKAQQLEEIKQQIEEAQRAQESIARQRRRETLRARRDLINRWANEGDSSPLADLWEPQDNAESAAESAAEANPNGNDDNNSSGLSDPPSILPSSPPAEGTMVDLMDRVSITPQQRARQRYEYATPLPHQIQRINGHNVFSFAGETQGTRATASTPPVAPDGSPTIIVELPRPIDLTSPERTHRTRSDKLRMNVRRGQGS</sequence>
<dbReference type="InParanoid" id="A0A2J6TXL6"/>
<reference evidence="3 4" key="1">
    <citation type="submission" date="2016-04" db="EMBL/GenBank/DDBJ databases">
        <title>A degradative enzymes factory behind the ericoid mycorrhizal symbiosis.</title>
        <authorList>
            <consortium name="DOE Joint Genome Institute"/>
            <person name="Martino E."/>
            <person name="Morin E."/>
            <person name="Grelet G."/>
            <person name="Kuo A."/>
            <person name="Kohler A."/>
            <person name="Daghino S."/>
            <person name="Barry K."/>
            <person name="Choi C."/>
            <person name="Cichocki N."/>
            <person name="Clum A."/>
            <person name="Copeland A."/>
            <person name="Hainaut M."/>
            <person name="Haridas S."/>
            <person name="Labutti K."/>
            <person name="Lindquist E."/>
            <person name="Lipzen A."/>
            <person name="Khouja H.-R."/>
            <person name="Murat C."/>
            <person name="Ohm R."/>
            <person name="Olson A."/>
            <person name="Spatafora J."/>
            <person name="Veneault-Fourrey C."/>
            <person name="Henrissat B."/>
            <person name="Grigoriev I."/>
            <person name="Martin F."/>
            <person name="Perotto S."/>
        </authorList>
    </citation>
    <scope>NUCLEOTIDE SEQUENCE [LARGE SCALE GENOMIC DNA]</scope>
    <source>
        <strain evidence="3 4">E</strain>
    </source>
</reference>
<evidence type="ECO:0000313" key="4">
    <source>
        <dbReference type="Proteomes" id="UP000235371"/>
    </source>
</evidence>
<feature type="region of interest" description="Disordered" evidence="2">
    <location>
        <begin position="100"/>
        <end position="119"/>
    </location>
</feature>
<feature type="compositionally biased region" description="Low complexity" evidence="2">
    <location>
        <begin position="100"/>
        <end position="113"/>
    </location>
</feature>
<dbReference type="RefSeq" id="XP_024744625.1">
    <property type="nucleotide sequence ID" value="XM_024871793.1"/>
</dbReference>
<organism evidence="3 4">
    <name type="scientific">Hyaloscypha bicolor E</name>
    <dbReference type="NCBI Taxonomy" id="1095630"/>
    <lineage>
        <taxon>Eukaryota</taxon>
        <taxon>Fungi</taxon>
        <taxon>Dikarya</taxon>
        <taxon>Ascomycota</taxon>
        <taxon>Pezizomycotina</taxon>
        <taxon>Leotiomycetes</taxon>
        <taxon>Helotiales</taxon>
        <taxon>Hyaloscyphaceae</taxon>
        <taxon>Hyaloscypha</taxon>
        <taxon>Hyaloscypha bicolor</taxon>
    </lineage>
</organism>
<dbReference type="Proteomes" id="UP000235371">
    <property type="component" value="Unassembled WGS sequence"/>
</dbReference>
<feature type="compositionally biased region" description="Basic and acidic residues" evidence="2">
    <location>
        <begin position="528"/>
        <end position="541"/>
    </location>
</feature>